<dbReference type="Pfam" id="PF01149">
    <property type="entry name" value="Fapy_DNA_glyco"/>
    <property type="match status" value="1"/>
</dbReference>
<dbReference type="SUPFAM" id="SSF81624">
    <property type="entry name" value="N-terminal domain of MutM-like DNA repair proteins"/>
    <property type="match status" value="1"/>
</dbReference>
<dbReference type="GO" id="GO:0006284">
    <property type="term" value="P:base-excision repair"/>
    <property type="evidence" value="ECO:0007669"/>
    <property type="project" value="InterPro"/>
</dbReference>
<dbReference type="InterPro" id="IPR012319">
    <property type="entry name" value="FPG_cat"/>
</dbReference>
<comment type="caution">
    <text evidence="2">The sequence shown here is derived from an EMBL/GenBank/DDBJ whole genome shotgun (WGS) entry which is preliminary data.</text>
</comment>
<sequence length="39" mass="4651">MPELPEVETIKRDLTEKILYKDIKQVEVKKQNLVKQPTQ</sequence>
<dbReference type="GO" id="GO:0019104">
    <property type="term" value="F:DNA N-glycosylase activity"/>
    <property type="evidence" value="ECO:0007669"/>
    <property type="project" value="InterPro"/>
</dbReference>
<feature type="non-terminal residue" evidence="2">
    <location>
        <position position="39"/>
    </location>
</feature>
<evidence type="ECO:0000313" key="3">
    <source>
        <dbReference type="Proteomes" id="UP000228528"/>
    </source>
</evidence>
<dbReference type="GO" id="GO:0003906">
    <property type="term" value="F:DNA-(apurinic or apyrimidinic site) endonuclease activity"/>
    <property type="evidence" value="ECO:0007669"/>
    <property type="project" value="InterPro"/>
</dbReference>
<dbReference type="Gene3D" id="3.20.190.10">
    <property type="entry name" value="MutM-like, N-terminal"/>
    <property type="match status" value="1"/>
</dbReference>
<protein>
    <submittedName>
        <fullName evidence="2">DNA-formamidopyrimidine glycosylase</fullName>
    </submittedName>
</protein>
<dbReference type="AlphaFoldDB" id="A0A2M6P0X6"/>
<dbReference type="PROSITE" id="PS51068">
    <property type="entry name" value="FPG_CAT"/>
    <property type="match status" value="1"/>
</dbReference>
<name>A0A2M6P0X6_9BACT</name>
<feature type="domain" description="Formamidopyrimidine-DNA glycosylase catalytic" evidence="1">
    <location>
        <begin position="2"/>
        <end position="39"/>
    </location>
</feature>
<dbReference type="EMBL" id="PFBW01000134">
    <property type="protein sequence ID" value="PIR77328.1"/>
    <property type="molecule type" value="Genomic_DNA"/>
</dbReference>
<accession>A0A2M6P0X6</accession>
<proteinExistence type="predicted"/>
<organism evidence="2 3">
    <name type="scientific">Candidatus Magasanikbacteria bacterium CG10_big_fil_rev_8_21_14_0_10_38_6</name>
    <dbReference type="NCBI Taxonomy" id="1974647"/>
    <lineage>
        <taxon>Bacteria</taxon>
        <taxon>Candidatus Magasanikiibacteriota</taxon>
    </lineage>
</organism>
<dbReference type="Proteomes" id="UP000228528">
    <property type="component" value="Unassembled WGS sequence"/>
</dbReference>
<dbReference type="InterPro" id="IPR035937">
    <property type="entry name" value="FPG_N"/>
</dbReference>
<gene>
    <name evidence="2" type="ORF">COU30_03075</name>
</gene>
<reference evidence="3" key="1">
    <citation type="submission" date="2017-09" db="EMBL/GenBank/DDBJ databases">
        <title>Depth-based differentiation of microbial function through sediment-hosted aquifers and enrichment of novel symbionts in the deep terrestrial subsurface.</title>
        <authorList>
            <person name="Probst A.J."/>
            <person name="Ladd B."/>
            <person name="Jarett J.K."/>
            <person name="Geller-Mcgrath D.E."/>
            <person name="Sieber C.M.K."/>
            <person name="Emerson J.B."/>
            <person name="Anantharaman K."/>
            <person name="Thomas B.C."/>
            <person name="Malmstrom R."/>
            <person name="Stieglmeier M."/>
            <person name="Klingl A."/>
            <person name="Woyke T."/>
            <person name="Ryan C.M."/>
            <person name="Banfield J.F."/>
        </authorList>
    </citation>
    <scope>NUCLEOTIDE SEQUENCE [LARGE SCALE GENOMIC DNA]</scope>
</reference>
<evidence type="ECO:0000313" key="2">
    <source>
        <dbReference type="EMBL" id="PIR77328.1"/>
    </source>
</evidence>
<dbReference type="GO" id="GO:0008270">
    <property type="term" value="F:zinc ion binding"/>
    <property type="evidence" value="ECO:0007669"/>
    <property type="project" value="InterPro"/>
</dbReference>
<evidence type="ECO:0000259" key="1">
    <source>
        <dbReference type="PROSITE" id="PS51068"/>
    </source>
</evidence>